<dbReference type="OrthoDB" id="9803927at2"/>
<keyword evidence="4" id="KW-1185">Reference proteome</keyword>
<dbReference type="SUPFAM" id="SSF50969">
    <property type="entry name" value="YVTN repeat-like/Quinoprotein amine dehydrogenase"/>
    <property type="match status" value="1"/>
</dbReference>
<dbReference type="Proteomes" id="UP000190135">
    <property type="component" value="Unassembled WGS sequence"/>
</dbReference>
<evidence type="ECO:0000259" key="2">
    <source>
        <dbReference type="Pfam" id="PF13449"/>
    </source>
</evidence>
<reference evidence="3 4" key="1">
    <citation type="submission" date="2017-02" db="EMBL/GenBank/DDBJ databases">
        <authorList>
            <person name="Peterson S.W."/>
        </authorList>
    </citation>
    <scope>NUCLEOTIDE SEQUENCE [LARGE SCALE GENOMIC DNA]</scope>
    <source>
        <strain evidence="3 4">USBA 369</strain>
    </source>
</reference>
<sequence length="724" mass="76891">MSAARTLSVLSIALASTTLAAKADQVFNRVASFPVATNIPGDQDKAHPSSAEIIAASEDGNTLVYSDSPLGGIGFIDITDPRAPKAAGYVKVDGEPTSVAISGDSVLAAVNTSENYKNPSGKLITIGLKSHETSTTCDLGGQPDSVAVSPDKSFAAIAIENERDEDLNDGELPQMPAGDLKIFSLKDGAPDCASVKTVDLTGLAEIAPEDPEPEFVDINENNEIVVSLQENNHFAIVDATTGKVTKHFSTGTVDLKGIDAKDDGKLEFTDNQDGRRREPDTVKWIDTDHFASANEGDYKGGSRSFSIFDKKGNVTFESGPAFEYELIRAGHYPDKRSDAKGVEPEGLAVGTFADSKYLFVLSERGSAAGVYKLGGEAPEFMQVLPSGIAPESAVTIPGRNLLATANEADLGEDGGARSHVMIYELGEGKASYPMLVSKDQDGKPLGWGALSGLFAAPDKAGMLYGVSDSFYKTQPTIFAIDATQTPAAITKAIRVTRDGMPAQKLDLEGITGDGKDGFWLASEGDAAKLVPHALYHVSAKGEIKQEVPFPQELAGNETRFGAEGVTKVGDLLWVAIQRPWKDDPKDTVKLLAYDTKGKKWAGAVRYPLDHAEAGWVGLSEITAHDGALYIIERDNQIGTAAKEKKLFKVSLDGLSPAPLGGELPTVKKEEVRDLMPDLEKTGGYVVDKVEGFTIDADGTGWVVTDNDGVDDSSGETMFFSIGKM</sequence>
<gene>
    <name evidence="3" type="ORF">SAMN05428963_106264</name>
</gene>
<dbReference type="AlphaFoldDB" id="A0A1T4REZ5"/>
<dbReference type="RefSeq" id="WP_078708488.1">
    <property type="nucleotide sequence ID" value="NZ_FUXL01000006.1"/>
</dbReference>
<dbReference type="EMBL" id="FUXL01000006">
    <property type="protein sequence ID" value="SKA14479.1"/>
    <property type="molecule type" value="Genomic_DNA"/>
</dbReference>
<evidence type="ECO:0000313" key="4">
    <source>
        <dbReference type="Proteomes" id="UP000190135"/>
    </source>
</evidence>
<dbReference type="PANTHER" id="PTHR46928">
    <property type="entry name" value="MESENCHYME-SPECIFIC CELL SURFACE GLYCOPROTEIN"/>
    <property type="match status" value="1"/>
</dbReference>
<feature type="chain" id="PRO_5013069356" evidence="1">
    <location>
        <begin position="24"/>
        <end position="724"/>
    </location>
</feature>
<dbReference type="InterPro" id="IPR011044">
    <property type="entry name" value="Quino_amine_DH_bsu"/>
</dbReference>
<feature type="domain" description="Phytase-like" evidence="2">
    <location>
        <begin position="446"/>
        <end position="707"/>
    </location>
</feature>
<dbReference type="STRING" id="1365950.SAMN05428963_106264"/>
<name>A0A1T4REZ5_9HYPH</name>
<organism evidence="3 4">
    <name type="scientific">Consotaella salsifontis</name>
    <dbReference type="NCBI Taxonomy" id="1365950"/>
    <lineage>
        <taxon>Bacteria</taxon>
        <taxon>Pseudomonadati</taxon>
        <taxon>Pseudomonadota</taxon>
        <taxon>Alphaproteobacteria</taxon>
        <taxon>Hyphomicrobiales</taxon>
        <taxon>Aurantimonadaceae</taxon>
        <taxon>Consotaella</taxon>
    </lineage>
</organism>
<evidence type="ECO:0000313" key="3">
    <source>
        <dbReference type="EMBL" id="SKA14479.1"/>
    </source>
</evidence>
<dbReference type="InterPro" id="IPR015943">
    <property type="entry name" value="WD40/YVTN_repeat-like_dom_sf"/>
</dbReference>
<keyword evidence="1" id="KW-0732">Signal</keyword>
<dbReference type="InterPro" id="IPR027372">
    <property type="entry name" value="Phytase-like_dom"/>
</dbReference>
<evidence type="ECO:0000256" key="1">
    <source>
        <dbReference type="SAM" id="SignalP"/>
    </source>
</evidence>
<dbReference type="PANTHER" id="PTHR46928:SF1">
    <property type="entry name" value="MESENCHYME-SPECIFIC CELL SURFACE GLYCOPROTEIN"/>
    <property type="match status" value="1"/>
</dbReference>
<protein>
    <submittedName>
        <fullName evidence="3">Uncharacterized conserved protein</fullName>
    </submittedName>
</protein>
<accession>A0A1T4REZ5</accession>
<feature type="signal peptide" evidence="1">
    <location>
        <begin position="1"/>
        <end position="23"/>
    </location>
</feature>
<proteinExistence type="predicted"/>
<dbReference type="InterPro" id="IPR052956">
    <property type="entry name" value="Mesenchyme-surface_protein"/>
</dbReference>
<dbReference type="Pfam" id="PF13449">
    <property type="entry name" value="Phytase-like"/>
    <property type="match status" value="1"/>
</dbReference>
<dbReference type="Gene3D" id="2.130.10.10">
    <property type="entry name" value="YVTN repeat-like/Quinoprotein amine dehydrogenase"/>
    <property type="match status" value="1"/>
</dbReference>